<accession>A0AC59Z2G0</accession>
<dbReference type="Proteomes" id="UP001162501">
    <property type="component" value="Chromosome 22"/>
</dbReference>
<reference evidence="1" key="1">
    <citation type="submission" date="2023-05" db="EMBL/GenBank/DDBJ databases">
        <authorList>
            <consortium name="ELIXIR-Norway"/>
        </authorList>
    </citation>
    <scope>NUCLEOTIDE SEQUENCE</scope>
</reference>
<protein>
    <submittedName>
        <fullName evidence="1">Uncharacterized protein</fullName>
    </submittedName>
</protein>
<sequence>MGVGFQADRWKSDHWDCSRQPHGMSSCNLGSNPGSATGEKNEAQTGEITCLETQERCQHLPPCRTNHLSTASAFKPFILRKLEAPNLHYANSTWEVFQLANIWP</sequence>
<evidence type="ECO:0000313" key="2">
    <source>
        <dbReference type="Proteomes" id="UP001162501"/>
    </source>
</evidence>
<organism evidence="1 2">
    <name type="scientific">Rangifer tarandus platyrhynchus</name>
    <name type="common">Svalbard reindeer</name>
    <dbReference type="NCBI Taxonomy" id="3082113"/>
    <lineage>
        <taxon>Eukaryota</taxon>
        <taxon>Metazoa</taxon>
        <taxon>Chordata</taxon>
        <taxon>Craniata</taxon>
        <taxon>Vertebrata</taxon>
        <taxon>Euteleostomi</taxon>
        <taxon>Mammalia</taxon>
        <taxon>Eutheria</taxon>
        <taxon>Laurasiatheria</taxon>
        <taxon>Artiodactyla</taxon>
        <taxon>Ruminantia</taxon>
        <taxon>Pecora</taxon>
        <taxon>Cervidae</taxon>
        <taxon>Odocoileinae</taxon>
        <taxon>Rangifer</taxon>
    </lineage>
</organism>
<proteinExistence type="predicted"/>
<evidence type="ECO:0000313" key="1">
    <source>
        <dbReference type="EMBL" id="CAN0176524.1"/>
    </source>
</evidence>
<reference evidence="1" key="2">
    <citation type="submission" date="2025-03" db="EMBL/GenBank/DDBJ databases">
        <authorList>
            <consortium name="ELIXIR-Norway"/>
            <consortium name="Elixir Norway"/>
        </authorList>
    </citation>
    <scope>NUCLEOTIDE SEQUENCE</scope>
</reference>
<gene>
    <name evidence="1" type="ORF">MRATA1EN22A_LOCUS13199</name>
</gene>
<name>A0AC59Z2G0_RANTA</name>
<dbReference type="EMBL" id="OX596106">
    <property type="protein sequence ID" value="CAN0176524.1"/>
    <property type="molecule type" value="Genomic_DNA"/>
</dbReference>